<evidence type="ECO:0000313" key="2">
    <source>
        <dbReference type="Proteomes" id="UP001153678"/>
    </source>
</evidence>
<dbReference type="EMBL" id="CAMKVN010001576">
    <property type="protein sequence ID" value="CAI2176903.1"/>
    <property type="molecule type" value="Genomic_DNA"/>
</dbReference>
<gene>
    <name evidence="1" type="ORF">FWILDA_LOCUS7817</name>
</gene>
<protein>
    <submittedName>
        <fullName evidence="1">1523_t:CDS:1</fullName>
    </submittedName>
</protein>
<dbReference type="AlphaFoldDB" id="A0A9W4SQL4"/>
<organism evidence="1 2">
    <name type="scientific">Funneliformis geosporum</name>
    <dbReference type="NCBI Taxonomy" id="1117311"/>
    <lineage>
        <taxon>Eukaryota</taxon>
        <taxon>Fungi</taxon>
        <taxon>Fungi incertae sedis</taxon>
        <taxon>Mucoromycota</taxon>
        <taxon>Glomeromycotina</taxon>
        <taxon>Glomeromycetes</taxon>
        <taxon>Glomerales</taxon>
        <taxon>Glomeraceae</taxon>
        <taxon>Funneliformis</taxon>
    </lineage>
</organism>
<comment type="caution">
    <text evidence="1">The sequence shown here is derived from an EMBL/GenBank/DDBJ whole genome shotgun (WGS) entry which is preliminary data.</text>
</comment>
<keyword evidence="2" id="KW-1185">Reference proteome</keyword>
<dbReference type="Proteomes" id="UP001153678">
    <property type="component" value="Unassembled WGS sequence"/>
</dbReference>
<name>A0A9W4SQL4_9GLOM</name>
<accession>A0A9W4SQL4</accession>
<sequence length="80" mass="9336">MVTHLYEKFYRSNATQLSESDIKDIRKSRVSVSNKGLFYLPPISLLWIRQQTLEVILKVSSISLPATEISKKNDRKKRLK</sequence>
<proteinExistence type="predicted"/>
<evidence type="ECO:0000313" key="1">
    <source>
        <dbReference type="EMBL" id="CAI2176903.1"/>
    </source>
</evidence>
<reference evidence="1" key="1">
    <citation type="submission" date="2022-08" db="EMBL/GenBank/DDBJ databases">
        <authorList>
            <person name="Kallberg Y."/>
            <person name="Tangrot J."/>
            <person name="Rosling A."/>
        </authorList>
    </citation>
    <scope>NUCLEOTIDE SEQUENCE</scope>
    <source>
        <strain evidence="1">Wild A</strain>
    </source>
</reference>